<feature type="compositionally biased region" description="Gly residues" evidence="1">
    <location>
        <begin position="220"/>
        <end position="230"/>
    </location>
</feature>
<feature type="transmembrane region" description="Helical" evidence="2">
    <location>
        <begin position="74"/>
        <end position="93"/>
    </location>
</feature>
<gene>
    <name evidence="3" type="ORF">JZY06_01485</name>
</gene>
<feature type="transmembrane region" description="Helical" evidence="2">
    <location>
        <begin position="132"/>
        <end position="154"/>
    </location>
</feature>
<keyword evidence="2" id="KW-0812">Transmembrane</keyword>
<accession>A0A939ISZ8</accession>
<feature type="region of interest" description="Disordered" evidence="1">
    <location>
        <begin position="189"/>
        <end position="230"/>
    </location>
</feature>
<keyword evidence="2" id="KW-0472">Membrane</keyword>
<feature type="compositionally biased region" description="Basic and acidic residues" evidence="1">
    <location>
        <begin position="189"/>
        <end position="201"/>
    </location>
</feature>
<reference evidence="3" key="1">
    <citation type="submission" date="2021-03" db="EMBL/GenBank/DDBJ databases">
        <authorList>
            <person name="Sun Q."/>
        </authorList>
    </citation>
    <scope>NUCLEOTIDE SEQUENCE</scope>
    <source>
        <strain evidence="3">CCM 8862</strain>
    </source>
</reference>
<keyword evidence="2" id="KW-1133">Transmembrane helix</keyword>
<dbReference type="AlphaFoldDB" id="A0A939ISZ8"/>
<feature type="transmembrane region" description="Helical" evidence="2">
    <location>
        <begin position="100"/>
        <end position="117"/>
    </location>
</feature>
<sequence length="230" mass="24694">MDHSSQELAAELAQRERRASATVPLGGARWILIALFVTFVVALVLPHSGSVSGLDVLFRSDKAMAASTSTIEMSYVWLALIAQLLGLAVAVTANRALAQMGVVVTITAAMFSMLAVWKRQVRGPGDLGTGPGIGLFLASAATFVLVLVLIVLTIQRTEEQWQLDAQRRTVTPKSELALAQLEVLEAKRAGNTDPFTDDRRDRAKRRRQRMLGQDGTQGDTTGGGQPGNTP</sequence>
<dbReference type="Proteomes" id="UP000664332">
    <property type="component" value="Unassembled WGS sequence"/>
</dbReference>
<dbReference type="RefSeq" id="WP_207117864.1">
    <property type="nucleotide sequence ID" value="NZ_JAFLEQ010000003.1"/>
</dbReference>
<organism evidence="3 4">
    <name type="scientific">Corynebacterium mendelii</name>
    <dbReference type="NCBI Taxonomy" id="2765362"/>
    <lineage>
        <taxon>Bacteria</taxon>
        <taxon>Bacillati</taxon>
        <taxon>Actinomycetota</taxon>
        <taxon>Actinomycetes</taxon>
        <taxon>Mycobacteriales</taxon>
        <taxon>Corynebacteriaceae</taxon>
        <taxon>Corynebacterium</taxon>
    </lineage>
</organism>
<evidence type="ECO:0000256" key="1">
    <source>
        <dbReference type="SAM" id="MobiDB-lite"/>
    </source>
</evidence>
<proteinExistence type="predicted"/>
<dbReference type="EMBL" id="JAFLEQ010000003">
    <property type="protein sequence ID" value="MBN9643309.1"/>
    <property type="molecule type" value="Genomic_DNA"/>
</dbReference>
<protein>
    <submittedName>
        <fullName evidence="3">Uncharacterized protein</fullName>
    </submittedName>
</protein>
<evidence type="ECO:0000256" key="2">
    <source>
        <dbReference type="SAM" id="Phobius"/>
    </source>
</evidence>
<feature type="transmembrane region" description="Helical" evidence="2">
    <location>
        <begin position="21"/>
        <end position="45"/>
    </location>
</feature>
<name>A0A939ISZ8_9CORY</name>
<evidence type="ECO:0000313" key="3">
    <source>
        <dbReference type="EMBL" id="MBN9643309.1"/>
    </source>
</evidence>
<keyword evidence="4" id="KW-1185">Reference proteome</keyword>
<comment type="caution">
    <text evidence="3">The sequence shown here is derived from an EMBL/GenBank/DDBJ whole genome shotgun (WGS) entry which is preliminary data.</text>
</comment>
<evidence type="ECO:0000313" key="4">
    <source>
        <dbReference type="Proteomes" id="UP000664332"/>
    </source>
</evidence>